<dbReference type="GO" id="GO:0005765">
    <property type="term" value="C:lysosomal membrane"/>
    <property type="evidence" value="ECO:0007669"/>
    <property type="project" value="TreeGrafter"/>
</dbReference>
<dbReference type="Gene3D" id="1.20.1460.10">
    <property type="entry name" value="subunit c (vma5p) of the yeast v-atpase, domain 2"/>
    <property type="match status" value="1"/>
</dbReference>
<dbReference type="Gene3D" id="3.30.70.100">
    <property type="match status" value="1"/>
</dbReference>
<dbReference type="GO" id="GO:0046961">
    <property type="term" value="F:proton-transporting ATPase activity, rotational mechanism"/>
    <property type="evidence" value="ECO:0007669"/>
    <property type="project" value="InterPro"/>
</dbReference>
<comment type="subunit">
    <text evidence="5">V-ATPase is a heteromultimeric enzyme made up of two complexes: the ATP-hydrolytic V1 complex and the proton translocation V0 complex. The V1 complex consists of three catalytic AB heterodimers that form a heterohexamer, three peripheral stalks each consisting of EG heterodimers, one central rotor including subunits D and F, and the regulatory subunits C and H. The proton translocation complex V0 consists of the proton transport subunit a, a ring of proteolipid subunits c9c'', rotary subunit d, subunits e and f, and two accessory subunits.</text>
</comment>
<keyword evidence="3 5" id="KW-0375">Hydrogen ion transport</keyword>
<dbReference type="OrthoDB" id="6605928at2759"/>
<organism evidence="7">
    <name type="scientific">Oppiella nova</name>
    <dbReference type="NCBI Taxonomy" id="334625"/>
    <lineage>
        <taxon>Eukaryota</taxon>
        <taxon>Metazoa</taxon>
        <taxon>Ecdysozoa</taxon>
        <taxon>Arthropoda</taxon>
        <taxon>Chelicerata</taxon>
        <taxon>Arachnida</taxon>
        <taxon>Acari</taxon>
        <taxon>Acariformes</taxon>
        <taxon>Sarcoptiformes</taxon>
        <taxon>Oribatida</taxon>
        <taxon>Brachypylina</taxon>
        <taxon>Oppioidea</taxon>
        <taxon>Oppiidae</taxon>
        <taxon>Oppiella</taxon>
    </lineage>
</organism>
<evidence type="ECO:0000256" key="2">
    <source>
        <dbReference type="ARBA" id="ARBA00022448"/>
    </source>
</evidence>
<reference evidence="7" key="1">
    <citation type="submission" date="2020-11" db="EMBL/GenBank/DDBJ databases">
        <authorList>
            <person name="Tran Van P."/>
        </authorList>
    </citation>
    <scope>NUCLEOTIDE SEQUENCE</scope>
</reference>
<keyword evidence="8" id="KW-1185">Reference proteome</keyword>
<keyword evidence="6" id="KW-1133">Transmembrane helix</keyword>
<keyword evidence="6" id="KW-0472">Membrane</keyword>
<dbReference type="CDD" id="cd14785">
    <property type="entry name" value="V-ATPase_C"/>
    <property type="match status" value="1"/>
</dbReference>
<dbReference type="EMBL" id="OC916459">
    <property type="protein sequence ID" value="CAD7644342.1"/>
    <property type="molecule type" value="Genomic_DNA"/>
</dbReference>
<keyword evidence="4 5" id="KW-0406">Ion transport</keyword>
<comment type="similarity">
    <text evidence="1 5">Belongs to the V-ATPase C subunit family.</text>
</comment>
<name>A0A7R9QG56_9ACAR</name>
<dbReference type="SUPFAM" id="SSF118203">
    <property type="entry name" value="Vacuolar ATP synthase subunit C"/>
    <property type="match status" value="2"/>
</dbReference>
<evidence type="ECO:0000256" key="5">
    <source>
        <dbReference type="RuleBase" id="RU364010"/>
    </source>
</evidence>
<dbReference type="GO" id="GO:0000221">
    <property type="term" value="C:vacuolar proton-transporting V-type ATPase, V1 domain"/>
    <property type="evidence" value="ECO:0007669"/>
    <property type="project" value="TreeGrafter"/>
</dbReference>
<evidence type="ECO:0000256" key="1">
    <source>
        <dbReference type="ARBA" id="ARBA00006138"/>
    </source>
</evidence>
<proteinExistence type="inferred from homology"/>
<dbReference type="InterPro" id="IPR004907">
    <property type="entry name" value="ATPase_V1-cplx_csu"/>
</dbReference>
<evidence type="ECO:0000256" key="4">
    <source>
        <dbReference type="ARBA" id="ARBA00023065"/>
    </source>
</evidence>
<keyword evidence="2 5" id="KW-0813">Transport</keyword>
<accession>A0A7R9QG56</accession>
<feature type="transmembrane region" description="Helical" evidence="6">
    <location>
        <begin position="427"/>
        <end position="448"/>
    </location>
</feature>
<comment type="function">
    <text evidence="5">Subunit of the V1 complex of vacuolar(H+)-ATPase (V-ATPase), a multisubunit enzyme composed of a peripheral complex (V1) that hydrolyzes ATP and a membrane integral complex (V0) that translocates protons. V-ATPase is responsible for acidifying and maintaining the pH of intracellular compartments and in some cell types, is targeted to the plasma membrane, where it is responsible for acidifying the extracellular environment. Subunit C is necessary for the assembly of the catalytic sector of the enzyme and is likely to have a specific function in its catalytic activity.</text>
</comment>
<dbReference type="InterPro" id="IPR036132">
    <property type="entry name" value="Vac_ATP_synth_c_sf"/>
</dbReference>
<evidence type="ECO:0000313" key="8">
    <source>
        <dbReference type="Proteomes" id="UP000728032"/>
    </source>
</evidence>
<protein>
    <recommendedName>
        <fullName evidence="5">V-type proton ATPase subunit C</fullName>
    </recommendedName>
</protein>
<evidence type="ECO:0000256" key="3">
    <source>
        <dbReference type="ARBA" id="ARBA00022781"/>
    </source>
</evidence>
<gene>
    <name evidence="7" type="ORF">ONB1V03_LOCUS4615</name>
</gene>
<evidence type="ECO:0000313" key="7">
    <source>
        <dbReference type="EMBL" id="CAD7644342.1"/>
    </source>
</evidence>
<evidence type="ECO:0000256" key="6">
    <source>
        <dbReference type="SAM" id="Phobius"/>
    </source>
</evidence>
<dbReference type="AlphaFoldDB" id="A0A7R9QG56"/>
<dbReference type="Proteomes" id="UP000728032">
    <property type="component" value="Unassembled WGS sequence"/>
</dbReference>
<dbReference type="EMBL" id="CAJPVJ010001634">
    <property type="protein sequence ID" value="CAG2165069.1"/>
    <property type="molecule type" value="Genomic_DNA"/>
</dbReference>
<dbReference type="PANTHER" id="PTHR10137">
    <property type="entry name" value="V-TYPE PROTON ATPASE SUBUNIT C"/>
    <property type="match status" value="1"/>
</dbReference>
<dbReference type="Pfam" id="PF03223">
    <property type="entry name" value="V-ATPase_C"/>
    <property type="match status" value="2"/>
</dbReference>
<keyword evidence="6" id="KW-0812">Transmembrane</keyword>
<sequence length="462" mass="53732">MSGHEYWLISAPGEKTCQQTWESLNATTSRQSDLCKNFKFHIPDLKVGTLDQLVGLSDDLNKLDTYVEVVCRKLAASIADTLDNKDKNQQQISEHIQANGQDLAQYVTKFQWDLAKYPIKQSLKSLQDIISKQIGQIDTDMKSKTSTYNNLRGNLQSLERKQTGSLLVRNLSELVKRENFVIGSEYLTTLLVVVPKAYYKDWQQKYEKLTDMIVPRSSTQIFEDNDHGAYYKDWQQKYEKLTDMIVPRSSTQIFEDNDHGLFTITLFNKVVDEFKAHARENRFVVREFAYNEEDINAGKNEIVKLENDMKRQYQILLRWLKVNFSEAFIAWIHVKALRLFVESVLRYGLPVNFLSVLIHPNKRTQRKLRDVLNQLYRSEELNKQLVEKNIPLSKARKDSIKHLEETIKYNQESLQLETHFSNKYNKYLLALGVAGGLLLTYGFGSLLFNSSQKSSDLSIDYY</sequence>
<dbReference type="PANTHER" id="PTHR10137:SF0">
    <property type="entry name" value="V-TYPE PROTON ATPASE SUBUNIT C"/>
    <property type="match status" value="1"/>
</dbReference>